<reference evidence="2 3" key="1">
    <citation type="submission" date="2020-11" db="EMBL/GenBank/DDBJ databases">
        <title>Closed and high quality bacterial genomes of the OMM12 community.</title>
        <authorList>
            <person name="Marbouty M."/>
            <person name="Lamy-Besnier Q."/>
            <person name="Debarbieux L."/>
            <person name="Koszul R."/>
        </authorList>
    </citation>
    <scope>NUCLEOTIDE SEQUENCE [LARGE SCALE GENOMIC DNA]</scope>
    <source>
        <strain evidence="2 3">KB18</strain>
    </source>
</reference>
<evidence type="ECO:0000313" key="2">
    <source>
        <dbReference type="EMBL" id="QQR30684.1"/>
    </source>
</evidence>
<protein>
    <submittedName>
        <fullName evidence="2">Uncharacterized protein</fullName>
    </submittedName>
</protein>
<proteinExistence type="predicted"/>
<sequence>MSAQYSPASLRAISVSCPPKSSPPTPYRFSSMAEMESICRSSIFQSQGVRECGRVPVSEMSKTYRSRVRSPESSTRAMPLEPRRT</sequence>
<dbReference type="Proteomes" id="UP000596035">
    <property type="component" value="Chromosome"/>
</dbReference>
<dbReference type="AlphaFoldDB" id="A0AA92L7Z0"/>
<name>A0AA92L7Z0_9FIRM</name>
<accession>A0AA92L7Z0</accession>
<organism evidence="2 3">
    <name type="scientific">Acutalibacter muris</name>
    <dbReference type="NCBI Taxonomy" id="1796620"/>
    <lineage>
        <taxon>Bacteria</taxon>
        <taxon>Bacillati</taxon>
        <taxon>Bacillota</taxon>
        <taxon>Clostridia</taxon>
        <taxon>Eubacteriales</taxon>
        <taxon>Acutalibacteraceae</taxon>
        <taxon>Acutalibacter</taxon>
    </lineage>
</organism>
<evidence type="ECO:0000313" key="3">
    <source>
        <dbReference type="Proteomes" id="UP000596035"/>
    </source>
</evidence>
<gene>
    <name evidence="2" type="ORF">I5Q82_02965</name>
</gene>
<evidence type="ECO:0000256" key="1">
    <source>
        <dbReference type="SAM" id="MobiDB-lite"/>
    </source>
</evidence>
<feature type="region of interest" description="Disordered" evidence="1">
    <location>
        <begin position="61"/>
        <end position="85"/>
    </location>
</feature>
<dbReference type="EMBL" id="CP065321">
    <property type="protein sequence ID" value="QQR30684.1"/>
    <property type="molecule type" value="Genomic_DNA"/>
</dbReference>